<gene>
    <name evidence="2" type="primary">RvY_13009-1</name>
    <name evidence="2" type="synonym">RvY_13009.1</name>
    <name evidence="2" type="ORF">RvY_13009</name>
</gene>
<protein>
    <submittedName>
        <fullName evidence="2">Uncharacterized protein</fullName>
    </submittedName>
</protein>
<proteinExistence type="predicted"/>
<name>A0A1D1VTZ0_RAMVA</name>
<sequence length="448" mass="52055">MELAAINQHVEQLGMNQAGSRLDFFVQADETQLSCTNALRQETILKQERPERIKALNRTFANFRLVKERVEESRIERKTVYMQVGTKSSSCIFFRWDHRNKISTDRFEFAKYIGKPLRVSLKELKFPTTNTFNTLEVFKARLHSGHLRSDEELNTFVSVVREVHKNEKKRLEQIRRRNELTQGGHWFIKRRRWKPRDDRGFSRTGLMGLLKRSREVWDAVDFALRGCDPMFRQNLKIILKRKQLSRSSILNRREAILQLQQRGGDPSRRTISEATKVCQFETIRVDGTMLVPEPSIMCDICKKQKGSSVDEHVIPPFWITYLTRTGDLCGHPKCVRKTKVKTRNQEARQFPNRKKQPPSKNPVPTLPFPLYEKVRRVAKRTLKQTVLNAASNALEDHNIGIRGKTILTPESRNDPLGQPAEKIATPIEEAKENNVAPEGFLVNKRLTF</sequence>
<keyword evidence="3" id="KW-1185">Reference proteome</keyword>
<evidence type="ECO:0000313" key="2">
    <source>
        <dbReference type="EMBL" id="GAV02444.1"/>
    </source>
</evidence>
<reference evidence="2 3" key="1">
    <citation type="journal article" date="2016" name="Nat. Commun.">
        <title>Extremotolerant tardigrade genome and improved radiotolerance of human cultured cells by tardigrade-unique protein.</title>
        <authorList>
            <person name="Hashimoto T."/>
            <person name="Horikawa D.D."/>
            <person name="Saito Y."/>
            <person name="Kuwahara H."/>
            <person name="Kozuka-Hata H."/>
            <person name="Shin-I T."/>
            <person name="Minakuchi Y."/>
            <person name="Ohishi K."/>
            <person name="Motoyama A."/>
            <person name="Aizu T."/>
            <person name="Enomoto A."/>
            <person name="Kondo K."/>
            <person name="Tanaka S."/>
            <person name="Hara Y."/>
            <person name="Koshikawa S."/>
            <person name="Sagara H."/>
            <person name="Miura T."/>
            <person name="Yokobori S."/>
            <person name="Miyagawa K."/>
            <person name="Suzuki Y."/>
            <person name="Kubo T."/>
            <person name="Oyama M."/>
            <person name="Kohara Y."/>
            <person name="Fujiyama A."/>
            <person name="Arakawa K."/>
            <person name="Katayama T."/>
            <person name="Toyoda A."/>
            <person name="Kunieda T."/>
        </authorList>
    </citation>
    <scope>NUCLEOTIDE SEQUENCE [LARGE SCALE GENOMIC DNA]</scope>
    <source>
        <strain evidence="2 3">YOKOZUNA-1</strain>
    </source>
</reference>
<comment type="caution">
    <text evidence="2">The sequence shown here is derived from an EMBL/GenBank/DDBJ whole genome shotgun (WGS) entry which is preliminary data.</text>
</comment>
<evidence type="ECO:0000256" key="1">
    <source>
        <dbReference type="SAM" id="MobiDB-lite"/>
    </source>
</evidence>
<feature type="region of interest" description="Disordered" evidence="1">
    <location>
        <begin position="339"/>
        <end position="366"/>
    </location>
</feature>
<dbReference type="Proteomes" id="UP000186922">
    <property type="component" value="Unassembled WGS sequence"/>
</dbReference>
<evidence type="ECO:0000313" key="3">
    <source>
        <dbReference type="Proteomes" id="UP000186922"/>
    </source>
</evidence>
<dbReference type="AlphaFoldDB" id="A0A1D1VTZ0"/>
<dbReference type="EMBL" id="BDGG01000008">
    <property type="protein sequence ID" value="GAV02444.1"/>
    <property type="molecule type" value="Genomic_DNA"/>
</dbReference>
<organism evidence="2 3">
    <name type="scientific">Ramazzottius varieornatus</name>
    <name type="common">Water bear</name>
    <name type="synonym">Tardigrade</name>
    <dbReference type="NCBI Taxonomy" id="947166"/>
    <lineage>
        <taxon>Eukaryota</taxon>
        <taxon>Metazoa</taxon>
        <taxon>Ecdysozoa</taxon>
        <taxon>Tardigrada</taxon>
        <taxon>Eutardigrada</taxon>
        <taxon>Parachela</taxon>
        <taxon>Hypsibioidea</taxon>
        <taxon>Ramazzottiidae</taxon>
        <taxon>Ramazzottius</taxon>
    </lineage>
</organism>
<accession>A0A1D1VTZ0</accession>